<dbReference type="AlphaFoldDB" id="U9UE32"/>
<protein>
    <submittedName>
        <fullName evidence="1">Uncharacterized protein</fullName>
    </submittedName>
</protein>
<proteinExistence type="predicted"/>
<accession>U9UE32</accession>
<sequence length="49" mass="5489">MYKEEPHKILLEIAFKPKVILSSPISGLSDATPVSIMDMGHEEDLLHLD</sequence>
<dbReference type="HOGENOM" id="CLU_3143724_0_0_1"/>
<reference evidence="1" key="1">
    <citation type="submission" date="2013-07" db="EMBL/GenBank/DDBJ databases">
        <title>The genome of an arbuscular mycorrhizal fungus provides insights into the evolution of the oldest plant symbiosis.</title>
        <authorList>
            <consortium name="DOE Joint Genome Institute"/>
            <person name="Tisserant E."/>
            <person name="Malbreil M."/>
            <person name="Kuo A."/>
            <person name="Kohler A."/>
            <person name="Symeonidi A."/>
            <person name="Balestrini R."/>
            <person name="Charron P."/>
            <person name="Duensing N."/>
            <person name="Frei-dit-Frey N."/>
            <person name="Gianinazzi-Pearson V."/>
            <person name="Gilbert B."/>
            <person name="Handa Y."/>
            <person name="Hijri M."/>
            <person name="Kaul R."/>
            <person name="Kawaguchi M."/>
            <person name="Krajinski F."/>
            <person name="Lammers P."/>
            <person name="Lapierre D."/>
            <person name="Masclaux F.G."/>
            <person name="Murat C."/>
            <person name="Morin E."/>
            <person name="Ndikumana S."/>
            <person name="Pagni M."/>
            <person name="Petitpierre D."/>
            <person name="Requena N."/>
            <person name="Rosikiewicz P."/>
            <person name="Riley R."/>
            <person name="Saito K."/>
            <person name="San Clemente H."/>
            <person name="Shapiro H."/>
            <person name="van Tuinen D."/>
            <person name="Becard G."/>
            <person name="Bonfante P."/>
            <person name="Paszkowski U."/>
            <person name="Shachar-Hill Y."/>
            <person name="Young J.P."/>
            <person name="Sanders I.R."/>
            <person name="Henrissat B."/>
            <person name="Rensing S.A."/>
            <person name="Grigoriev I.V."/>
            <person name="Corradi N."/>
            <person name="Roux C."/>
            <person name="Martin F."/>
        </authorList>
    </citation>
    <scope>NUCLEOTIDE SEQUENCE</scope>
    <source>
        <strain evidence="1">DAOM 197198</strain>
    </source>
</reference>
<gene>
    <name evidence="1" type="ORF">GLOINDRAFT_20437</name>
</gene>
<organism evidence="1">
    <name type="scientific">Rhizophagus irregularis (strain DAOM 181602 / DAOM 197198 / MUCL 43194)</name>
    <name type="common">Arbuscular mycorrhizal fungus</name>
    <name type="synonym">Glomus intraradices</name>
    <dbReference type="NCBI Taxonomy" id="747089"/>
    <lineage>
        <taxon>Eukaryota</taxon>
        <taxon>Fungi</taxon>
        <taxon>Fungi incertae sedis</taxon>
        <taxon>Mucoromycota</taxon>
        <taxon>Glomeromycotina</taxon>
        <taxon>Glomeromycetes</taxon>
        <taxon>Glomerales</taxon>
        <taxon>Glomeraceae</taxon>
        <taxon>Rhizophagus</taxon>
    </lineage>
</organism>
<name>U9UE32_RHIID</name>
<evidence type="ECO:0000313" key="1">
    <source>
        <dbReference type="EMBL" id="ESA18684.1"/>
    </source>
</evidence>
<dbReference type="EMBL" id="KI278986">
    <property type="protein sequence ID" value="ESA18684.1"/>
    <property type="molecule type" value="Genomic_DNA"/>
</dbReference>